<sequence length="86" mass="9256">MGCVDTLSQTGIIASLRRVSSVDTTSSRVDTLEKTAKQVFWERHLVATPSDTICDDPTSKLAQQLCQLVDFPGGSPILGLLPTEHA</sequence>
<comment type="caution">
    <text evidence="1">The sequence shown here is derived from an EMBL/GenBank/DDBJ whole genome shotgun (WGS) entry which is preliminary data.</text>
</comment>
<gene>
    <name evidence="1" type="ORF">Taro_015820</name>
</gene>
<evidence type="ECO:0000313" key="1">
    <source>
        <dbReference type="EMBL" id="MQL83332.1"/>
    </source>
</evidence>
<keyword evidence="2" id="KW-1185">Reference proteome</keyword>
<dbReference type="AlphaFoldDB" id="A0A843UCB8"/>
<dbReference type="Proteomes" id="UP000652761">
    <property type="component" value="Unassembled WGS sequence"/>
</dbReference>
<reference evidence="1" key="1">
    <citation type="submission" date="2017-07" db="EMBL/GenBank/DDBJ databases">
        <title>Taro Niue Genome Assembly and Annotation.</title>
        <authorList>
            <person name="Atibalentja N."/>
            <person name="Keating K."/>
            <person name="Fields C.J."/>
        </authorList>
    </citation>
    <scope>NUCLEOTIDE SEQUENCE</scope>
    <source>
        <strain evidence="1">Niue_2</strain>
        <tissue evidence="1">Leaf</tissue>
    </source>
</reference>
<evidence type="ECO:0000313" key="2">
    <source>
        <dbReference type="Proteomes" id="UP000652761"/>
    </source>
</evidence>
<organism evidence="1 2">
    <name type="scientific">Colocasia esculenta</name>
    <name type="common">Wild taro</name>
    <name type="synonym">Arum esculentum</name>
    <dbReference type="NCBI Taxonomy" id="4460"/>
    <lineage>
        <taxon>Eukaryota</taxon>
        <taxon>Viridiplantae</taxon>
        <taxon>Streptophyta</taxon>
        <taxon>Embryophyta</taxon>
        <taxon>Tracheophyta</taxon>
        <taxon>Spermatophyta</taxon>
        <taxon>Magnoliopsida</taxon>
        <taxon>Liliopsida</taxon>
        <taxon>Araceae</taxon>
        <taxon>Aroideae</taxon>
        <taxon>Colocasieae</taxon>
        <taxon>Colocasia</taxon>
    </lineage>
</organism>
<accession>A0A843UCB8</accession>
<name>A0A843UCB8_COLES</name>
<protein>
    <submittedName>
        <fullName evidence="1">Uncharacterized protein</fullName>
    </submittedName>
</protein>
<proteinExistence type="predicted"/>
<dbReference type="EMBL" id="NMUH01000689">
    <property type="protein sequence ID" value="MQL83332.1"/>
    <property type="molecule type" value="Genomic_DNA"/>
</dbReference>